<feature type="signal peptide" evidence="1">
    <location>
        <begin position="1"/>
        <end position="24"/>
    </location>
</feature>
<dbReference type="InterPro" id="IPR029058">
    <property type="entry name" value="AB_hydrolase_fold"/>
</dbReference>
<feature type="chain" id="PRO_5031533727" description="Secretory lipase" evidence="1">
    <location>
        <begin position="25"/>
        <end position="401"/>
    </location>
</feature>
<reference evidence="2 3" key="1">
    <citation type="submission" date="2020-04" db="EMBL/GenBank/DDBJ databases">
        <title>Flammeovirga sp. SR4, a novel species isolated from seawater.</title>
        <authorList>
            <person name="Wang X."/>
        </authorList>
    </citation>
    <scope>NUCLEOTIDE SEQUENCE [LARGE SCALE GENOMIC DNA]</scope>
    <source>
        <strain evidence="2 3">SR4</strain>
    </source>
</reference>
<dbReference type="Proteomes" id="UP000585050">
    <property type="component" value="Unassembled WGS sequence"/>
</dbReference>
<dbReference type="InterPro" id="IPR005152">
    <property type="entry name" value="Lipase_secreted"/>
</dbReference>
<dbReference type="Gene3D" id="3.40.50.1820">
    <property type="entry name" value="alpha/beta hydrolase"/>
    <property type="match status" value="1"/>
</dbReference>
<accession>A0A7X8SLQ6</accession>
<dbReference type="PROSITE" id="PS51257">
    <property type="entry name" value="PROKAR_LIPOPROTEIN"/>
    <property type="match status" value="1"/>
</dbReference>
<dbReference type="Pfam" id="PF03583">
    <property type="entry name" value="LIP"/>
    <property type="match status" value="1"/>
</dbReference>
<gene>
    <name evidence="2" type="ORF">HGP29_14720</name>
</gene>
<evidence type="ECO:0000256" key="1">
    <source>
        <dbReference type="SAM" id="SignalP"/>
    </source>
</evidence>
<proteinExistence type="predicted"/>
<dbReference type="PANTHER" id="PTHR34853:SF1">
    <property type="entry name" value="LIPASE 5"/>
    <property type="match status" value="1"/>
</dbReference>
<name>A0A7X8SLQ6_9BACT</name>
<dbReference type="SUPFAM" id="SSF53474">
    <property type="entry name" value="alpha/beta-Hydrolases"/>
    <property type="match status" value="1"/>
</dbReference>
<dbReference type="AlphaFoldDB" id="A0A7X8SLQ6"/>
<dbReference type="EMBL" id="JABAIL010000004">
    <property type="protein sequence ID" value="NLR92468.1"/>
    <property type="molecule type" value="Genomic_DNA"/>
</dbReference>
<evidence type="ECO:0008006" key="4">
    <source>
        <dbReference type="Google" id="ProtNLM"/>
    </source>
</evidence>
<sequence>MCSFSFKNKLFLVVLISIVFSCNNDDNSPENETLPEAGQLVSYEIKSEFSQNELLTLADFGGLSLAKPYIQNGITTYSVKYLTEDKNNDLIEASGVVSVPSTNSQNDLILLNRGTIIEHTAAPSVSPIPTYEFGAALDFIVMTPDLIGFGSSSTIPQYYYINDKTANSSYDLVKATSTLLEEINKDTSNDVFISGYSQGGYSSLTQLENIAGLPDNFEVKACLAAAGGYDLIYVMQEILKEETHTSPAFLALVIYSYYSYYNETSGLESYFHEDIAEQIPTILNGNLSTSEVNDILPDSLHLLFNSNFISEMKNGNSDNSMYQHLNNNSIGTINTNIPIFLYHSPNDEILPYSSSQNLFNELESQNLNVTFESIEGDSHADASIPALIHAFLEIKSLQSDL</sequence>
<dbReference type="RefSeq" id="WP_168883178.1">
    <property type="nucleotide sequence ID" value="NZ_JABAIL010000004.1"/>
</dbReference>
<keyword evidence="3" id="KW-1185">Reference proteome</keyword>
<keyword evidence="1" id="KW-0732">Signal</keyword>
<dbReference type="GO" id="GO:0016042">
    <property type="term" value="P:lipid catabolic process"/>
    <property type="evidence" value="ECO:0007669"/>
    <property type="project" value="InterPro"/>
</dbReference>
<comment type="caution">
    <text evidence="2">The sequence shown here is derived from an EMBL/GenBank/DDBJ whole genome shotgun (WGS) entry which is preliminary data.</text>
</comment>
<protein>
    <recommendedName>
        <fullName evidence="4">Secretory lipase</fullName>
    </recommendedName>
</protein>
<organism evidence="2 3">
    <name type="scientific">Flammeovirga agarivorans</name>
    <dbReference type="NCBI Taxonomy" id="2726742"/>
    <lineage>
        <taxon>Bacteria</taxon>
        <taxon>Pseudomonadati</taxon>
        <taxon>Bacteroidota</taxon>
        <taxon>Cytophagia</taxon>
        <taxon>Cytophagales</taxon>
        <taxon>Flammeovirgaceae</taxon>
        <taxon>Flammeovirga</taxon>
    </lineage>
</organism>
<evidence type="ECO:0000313" key="2">
    <source>
        <dbReference type="EMBL" id="NLR92468.1"/>
    </source>
</evidence>
<dbReference type="PANTHER" id="PTHR34853">
    <property type="match status" value="1"/>
</dbReference>
<dbReference type="Gene3D" id="1.10.260.160">
    <property type="match status" value="1"/>
</dbReference>
<evidence type="ECO:0000313" key="3">
    <source>
        <dbReference type="Proteomes" id="UP000585050"/>
    </source>
</evidence>
<dbReference type="PIRSF" id="PIRSF029171">
    <property type="entry name" value="Esterase_LipA"/>
    <property type="match status" value="1"/>
</dbReference>
<dbReference type="GO" id="GO:0004806">
    <property type="term" value="F:triacylglycerol lipase activity"/>
    <property type="evidence" value="ECO:0007669"/>
    <property type="project" value="InterPro"/>
</dbReference>